<keyword evidence="1" id="KW-0804">Transcription</keyword>
<feature type="region of interest" description="Disordered" evidence="2">
    <location>
        <begin position="95"/>
        <end position="144"/>
    </location>
</feature>
<comment type="function">
    <text evidence="1">Transcription factor that specifically binds AT-rich DNA sequences related to the nuclear matrix attachment regions (MARs).</text>
</comment>
<feature type="compositionally biased region" description="Low complexity" evidence="2">
    <location>
        <begin position="119"/>
        <end position="129"/>
    </location>
</feature>
<dbReference type="InParanoid" id="A0A1U8BMI6"/>
<dbReference type="SUPFAM" id="SSF117856">
    <property type="entry name" value="AF0104/ALDC/Ptd012-like"/>
    <property type="match status" value="1"/>
</dbReference>
<dbReference type="OMA" id="TEHGAMN"/>
<dbReference type="RefSeq" id="XP_010278253.1">
    <property type="nucleotide sequence ID" value="XM_010279951.2"/>
</dbReference>
<dbReference type="PROSITE" id="PS51742">
    <property type="entry name" value="PPC"/>
    <property type="match status" value="1"/>
</dbReference>
<feature type="signal peptide" evidence="3">
    <location>
        <begin position="1"/>
        <end position="20"/>
    </location>
</feature>
<dbReference type="Pfam" id="PF03479">
    <property type="entry name" value="PCC"/>
    <property type="match status" value="1"/>
</dbReference>
<evidence type="ECO:0000259" key="4">
    <source>
        <dbReference type="PROSITE" id="PS51742"/>
    </source>
</evidence>
<evidence type="ECO:0000256" key="3">
    <source>
        <dbReference type="SAM" id="SignalP"/>
    </source>
</evidence>
<sequence>MLHSNSDLLSLCFTSQSLFSLLTLFRLTTICMEGRERTVSGSPANTTTETESPVSGGGPGSGAVGAVPSGLVPQVMNMAVSMSMERSFGGAVGMDMMGRKKRGRPRKYGSDGSIALTLSPGYSSSPSDFSPKRNRGRPPGSGKRQILASLGELIANTAGGNFTPHVVTINTGEDVAAKIFSFSHKGPRAICILSANGAVSNVTIRQPGSSGGILTYEGRFEILSLSGSFAITDTGGGVRSRTGGISVSLAGPDGRVIGGGVAGLLLAASPIQVVVGSFMPNSYKAHKRKHLLEPSMVSAVPGGPDVVTAARPITQVTPNDDTAVTPTSTLPEQSQGEAENSAASNPTTNSTFPGSGWHGSEPTLEQKPSPDINESVTGE</sequence>
<evidence type="ECO:0000256" key="2">
    <source>
        <dbReference type="SAM" id="MobiDB-lite"/>
    </source>
</evidence>
<keyword evidence="1" id="KW-0539">Nucleus</keyword>
<dbReference type="PANTHER" id="PTHR31500">
    <property type="entry name" value="AT-HOOK MOTIF NUCLEAR-LOCALIZED PROTEIN 9"/>
    <property type="match status" value="1"/>
</dbReference>
<accession>A0A1U8BMI6</accession>
<comment type="domain">
    <text evidence="1">The PPC domain mediates interactions between AHL proteins.</text>
</comment>
<dbReference type="GeneID" id="104612514"/>
<feature type="region of interest" description="Disordered" evidence="2">
    <location>
        <begin position="313"/>
        <end position="379"/>
    </location>
</feature>
<dbReference type="GO" id="GO:0003680">
    <property type="term" value="F:minor groove of adenine-thymine-rich DNA binding"/>
    <property type="evidence" value="ECO:0007669"/>
    <property type="project" value="UniProtKB-UniRule"/>
</dbReference>
<proteinExistence type="predicted"/>
<keyword evidence="1" id="KW-0238">DNA-binding</keyword>
<name>A0A1U8BMI6_NELNU</name>
<keyword evidence="3" id="KW-0732">Signal</keyword>
<dbReference type="InterPro" id="IPR039605">
    <property type="entry name" value="AHL"/>
</dbReference>
<evidence type="ECO:0000256" key="1">
    <source>
        <dbReference type="RuleBase" id="RU367031"/>
    </source>
</evidence>
<dbReference type="GO" id="GO:0005634">
    <property type="term" value="C:nucleus"/>
    <property type="evidence" value="ECO:0007669"/>
    <property type="project" value="UniProtKB-SubCell"/>
</dbReference>
<dbReference type="PANTHER" id="PTHR31500:SF56">
    <property type="entry name" value="AT-HOOK MOTIF NUCLEAR-LOCALIZED PROTEIN"/>
    <property type="match status" value="1"/>
</dbReference>
<dbReference type="KEGG" id="nnu:104612514"/>
<organism evidence="5 6">
    <name type="scientific">Nelumbo nucifera</name>
    <name type="common">Sacred lotus</name>
    <dbReference type="NCBI Taxonomy" id="4432"/>
    <lineage>
        <taxon>Eukaryota</taxon>
        <taxon>Viridiplantae</taxon>
        <taxon>Streptophyta</taxon>
        <taxon>Embryophyta</taxon>
        <taxon>Tracheophyta</taxon>
        <taxon>Spermatophyta</taxon>
        <taxon>Magnoliopsida</taxon>
        <taxon>Proteales</taxon>
        <taxon>Nelumbonaceae</taxon>
        <taxon>Nelumbo</taxon>
    </lineage>
</organism>
<reference evidence="6" key="1">
    <citation type="submission" date="2025-08" db="UniProtKB">
        <authorList>
            <consortium name="RefSeq"/>
        </authorList>
    </citation>
    <scope>IDENTIFICATION</scope>
</reference>
<feature type="region of interest" description="Disordered" evidence="2">
    <location>
        <begin position="38"/>
        <end position="66"/>
    </location>
</feature>
<evidence type="ECO:0000313" key="5">
    <source>
        <dbReference type="Proteomes" id="UP000189703"/>
    </source>
</evidence>
<dbReference type="Gene3D" id="3.30.1330.80">
    <property type="entry name" value="Hypothetical protein, similar to alpha- acetolactate decarboxylase, domain 2"/>
    <property type="match status" value="1"/>
</dbReference>
<dbReference type="InterPro" id="IPR005175">
    <property type="entry name" value="PPC_dom"/>
</dbReference>
<comment type="subcellular location">
    <subcellularLocation>
        <location evidence="1">Nucleus</location>
    </subcellularLocation>
</comment>
<keyword evidence="5" id="KW-1185">Reference proteome</keyword>
<dbReference type="OrthoDB" id="1903967at2759"/>
<dbReference type="AlphaFoldDB" id="A0A1U8BMI6"/>
<dbReference type="CDD" id="cd11378">
    <property type="entry name" value="DUF296"/>
    <property type="match status" value="1"/>
</dbReference>
<feature type="chain" id="PRO_5010517761" description="AT-hook motif nuclear-localized protein" evidence="3">
    <location>
        <begin position="21"/>
        <end position="379"/>
    </location>
</feature>
<dbReference type="eggNOG" id="ENOG502QUFT">
    <property type="taxonomic scope" value="Eukaryota"/>
</dbReference>
<feature type="domain" description="PPC" evidence="4">
    <location>
        <begin position="159"/>
        <end position="299"/>
    </location>
</feature>
<evidence type="ECO:0000313" key="6">
    <source>
        <dbReference type="RefSeq" id="XP_010278253.1"/>
    </source>
</evidence>
<protein>
    <recommendedName>
        <fullName evidence="1">AT-hook motif nuclear-localized protein</fullName>
    </recommendedName>
</protein>
<feature type="compositionally biased region" description="Polar residues" evidence="2">
    <location>
        <begin position="39"/>
        <end position="51"/>
    </location>
</feature>
<gene>
    <name evidence="6" type="primary">LOC104612514</name>
</gene>
<feature type="compositionally biased region" description="Polar residues" evidence="2">
    <location>
        <begin position="314"/>
        <end position="353"/>
    </location>
</feature>
<keyword evidence="1" id="KW-0805">Transcription regulation</keyword>
<dbReference type="Proteomes" id="UP000189703">
    <property type="component" value="Unplaced"/>
</dbReference>